<sequence>MERRRFLALAGAASVGAGLAVTGAGTPAFAATYPFYDGGVPAEAHTKTAELAPYGLTVFAFTPSGGWVVVTQDGRYFARGIPDACFTELGALARAGRRIHCVAFPPEGGDRWVITTDKGMSARGIPEACRQRVAAYYSAGQQVVDVAFPPAGGDRWTVAATDGFQAKGVDDECFQMMRNLTQGGRRITRVAFPKAGGWAVVAQDEFHARGVPDDCFQRMNTLSADGWQLHNVAFSPGGGWSLSTRGKVPALPADRVRQVENAVGGSTIWQRMSAWKTPGVAVAVVTGNKIAWSTGYGWLEAGSGAAAHPETAFQAASISKAVASVGVLRLLQTRGLSLSADVRPYLGWTLPRRDCVPETAAPTIDRLLTHRGGVVGRGSTTPADACSGFDAGGGGFAGYGPTATVPTLLQVMNGEGNSPKIELTTTPGAEYHYSGAGFVLLQRMVEQQTGLSLARYMDDEVFTPLGMTSSSYDLAPAFELAAGHTTTGAVIPGRRNRYPESAAAGLYTNVLDLCRLVSYLNRAWSASSDIAGPLSRASVRTLLTPGPQPDMGRGLFVSGAGTDGFSYTHDGSNYGFRSVFKGYPKLGAGYAVLANGSNAALVTEVAAAVRKVYGWP</sequence>
<dbReference type="Pfam" id="PF00144">
    <property type="entry name" value="Beta-lactamase"/>
    <property type="match status" value="1"/>
</dbReference>
<dbReference type="OrthoDB" id="9809635at2"/>
<dbReference type="AlphaFoldDB" id="A0A1H8JAH7"/>
<gene>
    <name evidence="3" type="ORF">SAMN05660976_08287</name>
</gene>
<organism evidence="3 4">
    <name type="scientific">Nonomuraea pusilla</name>
    <dbReference type="NCBI Taxonomy" id="46177"/>
    <lineage>
        <taxon>Bacteria</taxon>
        <taxon>Bacillati</taxon>
        <taxon>Actinomycetota</taxon>
        <taxon>Actinomycetes</taxon>
        <taxon>Streptosporangiales</taxon>
        <taxon>Streptosporangiaceae</taxon>
        <taxon>Nonomuraea</taxon>
    </lineage>
</organism>
<dbReference type="PANTHER" id="PTHR46825:SF12">
    <property type="entry name" value="PENICILLIN-BINDING PROTEIN 4"/>
    <property type="match status" value="1"/>
</dbReference>
<keyword evidence="1" id="KW-0732">Signal</keyword>
<dbReference type="Proteomes" id="UP000198953">
    <property type="component" value="Unassembled WGS sequence"/>
</dbReference>
<accession>A0A1H8JAH7</accession>
<dbReference type="PROSITE" id="PS51318">
    <property type="entry name" value="TAT"/>
    <property type="match status" value="1"/>
</dbReference>
<dbReference type="InterPro" id="IPR006311">
    <property type="entry name" value="TAT_signal"/>
</dbReference>
<feature type="chain" id="PRO_5011657390" evidence="1">
    <location>
        <begin position="31"/>
        <end position="616"/>
    </location>
</feature>
<keyword evidence="4" id="KW-1185">Reference proteome</keyword>
<dbReference type="InterPro" id="IPR050491">
    <property type="entry name" value="AmpC-like"/>
</dbReference>
<feature type="domain" description="Beta-lactamase-related" evidence="2">
    <location>
        <begin position="274"/>
        <end position="600"/>
    </location>
</feature>
<dbReference type="STRING" id="46177.SAMN05660976_08287"/>
<dbReference type="SUPFAM" id="SSF56601">
    <property type="entry name" value="beta-lactamase/transpeptidase-like"/>
    <property type="match status" value="1"/>
</dbReference>
<evidence type="ECO:0000259" key="2">
    <source>
        <dbReference type="Pfam" id="PF00144"/>
    </source>
</evidence>
<evidence type="ECO:0000313" key="3">
    <source>
        <dbReference type="EMBL" id="SEN77435.1"/>
    </source>
</evidence>
<evidence type="ECO:0000313" key="4">
    <source>
        <dbReference type="Proteomes" id="UP000198953"/>
    </source>
</evidence>
<dbReference type="RefSeq" id="WP_091105859.1">
    <property type="nucleotide sequence ID" value="NZ_FOBF01000036.1"/>
</dbReference>
<reference evidence="3 4" key="1">
    <citation type="submission" date="2016-10" db="EMBL/GenBank/DDBJ databases">
        <authorList>
            <person name="de Groot N.N."/>
        </authorList>
    </citation>
    <scope>NUCLEOTIDE SEQUENCE [LARGE SCALE GENOMIC DNA]</scope>
    <source>
        <strain evidence="3 4">DSM 43357</strain>
    </source>
</reference>
<evidence type="ECO:0000256" key="1">
    <source>
        <dbReference type="SAM" id="SignalP"/>
    </source>
</evidence>
<dbReference type="InterPro" id="IPR001466">
    <property type="entry name" value="Beta-lactam-related"/>
</dbReference>
<dbReference type="InterPro" id="IPR012338">
    <property type="entry name" value="Beta-lactam/transpept-like"/>
</dbReference>
<dbReference type="EMBL" id="FOBF01000036">
    <property type="protein sequence ID" value="SEN77435.1"/>
    <property type="molecule type" value="Genomic_DNA"/>
</dbReference>
<dbReference type="SUPFAM" id="SSF50998">
    <property type="entry name" value="Quinoprotein alcohol dehydrogenase-like"/>
    <property type="match status" value="1"/>
</dbReference>
<dbReference type="PANTHER" id="PTHR46825">
    <property type="entry name" value="D-ALANYL-D-ALANINE-CARBOXYPEPTIDASE/ENDOPEPTIDASE AMPH"/>
    <property type="match status" value="1"/>
</dbReference>
<dbReference type="Gene3D" id="3.40.710.10">
    <property type="entry name" value="DD-peptidase/beta-lactamase superfamily"/>
    <property type="match status" value="1"/>
</dbReference>
<protein>
    <submittedName>
        <fullName evidence="3">CubicO group peptidase, beta-lactamase class C family</fullName>
    </submittedName>
</protein>
<dbReference type="InterPro" id="IPR011047">
    <property type="entry name" value="Quinoprotein_ADH-like_sf"/>
</dbReference>
<name>A0A1H8JAH7_9ACTN</name>
<proteinExistence type="predicted"/>
<feature type="signal peptide" evidence="1">
    <location>
        <begin position="1"/>
        <end position="30"/>
    </location>
</feature>